<evidence type="ECO:0000256" key="4">
    <source>
        <dbReference type="ARBA" id="ARBA00012458"/>
    </source>
</evidence>
<keyword evidence="8" id="KW-0289">Folate biosynthesis</keyword>
<evidence type="ECO:0000256" key="6">
    <source>
        <dbReference type="ARBA" id="ARBA00022723"/>
    </source>
</evidence>
<dbReference type="SUPFAM" id="SSF51717">
    <property type="entry name" value="Dihydropteroate synthetase-like"/>
    <property type="match status" value="1"/>
</dbReference>
<proteinExistence type="predicted"/>
<dbReference type="CDD" id="cd00739">
    <property type="entry name" value="DHPS"/>
    <property type="match status" value="1"/>
</dbReference>
<evidence type="ECO:0000259" key="9">
    <source>
        <dbReference type="PROSITE" id="PS50972"/>
    </source>
</evidence>
<protein>
    <recommendedName>
        <fullName evidence="4">dihydropteroate synthase</fullName>
        <ecNumber evidence="4">2.5.1.15</ecNumber>
    </recommendedName>
</protein>
<evidence type="ECO:0000256" key="7">
    <source>
        <dbReference type="ARBA" id="ARBA00022842"/>
    </source>
</evidence>
<name>A0A9D9DLY8_9BACT</name>
<dbReference type="GO" id="GO:0005829">
    <property type="term" value="C:cytosol"/>
    <property type="evidence" value="ECO:0007669"/>
    <property type="project" value="TreeGrafter"/>
</dbReference>
<accession>A0A9D9DLY8</accession>
<dbReference type="InterPro" id="IPR000489">
    <property type="entry name" value="Pterin-binding_dom"/>
</dbReference>
<gene>
    <name evidence="10" type="primary">folP</name>
    <name evidence="10" type="ORF">IAC76_01265</name>
</gene>
<evidence type="ECO:0000313" key="11">
    <source>
        <dbReference type="Proteomes" id="UP000823632"/>
    </source>
</evidence>
<evidence type="ECO:0000256" key="2">
    <source>
        <dbReference type="ARBA" id="ARBA00001946"/>
    </source>
</evidence>
<dbReference type="PROSITE" id="PS00792">
    <property type="entry name" value="DHPS_1"/>
    <property type="match status" value="1"/>
</dbReference>
<dbReference type="PANTHER" id="PTHR20941:SF1">
    <property type="entry name" value="FOLIC ACID SYNTHESIS PROTEIN FOL1"/>
    <property type="match status" value="1"/>
</dbReference>
<dbReference type="EC" id="2.5.1.15" evidence="4"/>
<dbReference type="InterPro" id="IPR006390">
    <property type="entry name" value="DHP_synth_dom"/>
</dbReference>
<dbReference type="EMBL" id="JADIND010000029">
    <property type="protein sequence ID" value="MBO8429993.1"/>
    <property type="molecule type" value="Genomic_DNA"/>
</dbReference>
<comment type="pathway">
    <text evidence="3">Cofactor biosynthesis; tetrahydrofolate biosynthesis; 7,8-dihydrofolate from 2-amino-4-hydroxy-6-hydroxymethyl-7,8-dihydropteridine diphosphate and 4-aminobenzoate: step 1/2.</text>
</comment>
<dbReference type="GO" id="GO:0046872">
    <property type="term" value="F:metal ion binding"/>
    <property type="evidence" value="ECO:0007669"/>
    <property type="project" value="UniProtKB-KW"/>
</dbReference>
<reference evidence="10" key="1">
    <citation type="submission" date="2020-10" db="EMBL/GenBank/DDBJ databases">
        <authorList>
            <person name="Gilroy R."/>
        </authorList>
    </citation>
    <scope>NUCLEOTIDE SEQUENCE</scope>
    <source>
        <strain evidence="10">10192</strain>
    </source>
</reference>
<dbReference type="Gene3D" id="3.20.20.20">
    <property type="entry name" value="Dihydropteroate synthase-like"/>
    <property type="match status" value="1"/>
</dbReference>
<dbReference type="GO" id="GO:0046654">
    <property type="term" value="P:tetrahydrofolate biosynthetic process"/>
    <property type="evidence" value="ECO:0007669"/>
    <property type="project" value="TreeGrafter"/>
</dbReference>
<dbReference type="GO" id="GO:0004156">
    <property type="term" value="F:dihydropteroate synthase activity"/>
    <property type="evidence" value="ECO:0007669"/>
    <property type="project" value="UniProtKB-EC"/>
</dbReference>
<dbReference type="InterPro" id="IPR045031">
    <property type="entry name" value="DHP_synth-like"/>
</dbReference>
<evidence type="ECO:0000256" key="8">
    <source>
        <dbReference type="ARBA" id="ARBA00022909"/>
    </source>
</evidence>
<dbReference type="PROSITE" id="PS50972">
    <property type="entry name" value="PTERIN_BINDING"/>
    <property type="match status" value="1"/>
</dbReference>
<dbReference type="NCBIfam" id="TIGR01496">
    <property type="entry name" value="DHPS"/>
    <property type="match status" value="1"/>
</dbReference>
<dbReference type="AlphaFoldDB" id="A0A9D9DLY8"/>
<dbReference type="PANTHER" id="PTHR20941">
    <property type="entry name" value="FOLATE SYNTHESIS PROTEINS"/>
    <property type="match status" value="1"/>
</dbReference>
<keyword evidence="6" id="KW-0479">Metal-binding</keyword>
<comment type="catalytic activity">
    <reaction evidence="1">
        <text>(7,8-dihydropterin-6-yl)methyl diphosphate + 4-aminobenzoate = 7,8-dihydropteroate + diphosphate</text>
        <dbReference type="Rhea" id="RHEA:19949"/>
        <dbReference type="ChEBI" id="CHEBI:17836"/>
        <dbReference type="ChEBI" id="CHEBI:17839"/>
        <dbReference type="ChEBI" id="CHEBI:33019"/>
        <dbReference type="ChEBI" id="CHEBI:72950"/>
        <dbReference type="EC" id="2.5.1.15"/>
    </reaction>
</comment>
<dbReference type="PROSITE" id="PS00793">
    <property type="entry name" value="DHPS_2"/>
    <property type="match status" value="1"/>
</dbReference>
<evidence type="ECO:0000256" key="5">
    <source>
        <dbReference type="ARBA" id="ARBA00022679"/>
    </source>
</evidence>
<comment type="caution">
    <text evidence="10">The sequence shown here is derived from an EMBL/GenBank/DDBJ whole genome shotgun (WGS) entry which is preliminary data.</text>
</comment>
<dbReference type="InterPro" id="IPR011005">
    <property type="entry name" value="Dihydropteroate_synth-like_sf"/>
</dbReference>
<evidence type="ECO:0000256" key="1">
    <source>
        <dbReference type="ARBA" id="ARBA00000012"/>
    </source>
</evidence>
<reference evidence="10" key="2">
    <citation type="journal article" date="2021" name="PeerJ">
        <title>Extensive microbial diversity within the chicken gut microbiome revealed by metagenomics and culture.</title>
        <authorList>
            <person name="Gilroy R."/>
            <person name="Ravi A."/>
            <person name="Getino M."/>
            <person name="Pursley I."/>
            <person name="Horton D.L."/>
            <person name="Alikhan N.F."/>
            <person name="Baker D."/>
            <person name="Gharbi K."/>
            <person name="Hall N."/>
            <person name="Watson M."/>
            <person name="Adriaenssens E.M."/>
            <person name="Foster-Nyarko E."/>
            <person name="Jarju S."/>
            <person name="Secka A."/>
            <person name="Antonio M."/>
            <person name="Oren A."/>
            <person name="Chaudhuri R.R."/>
            <person name="La Ragione R."/>
            <person name="Hildebrand F."/>
            <person name="Pallen M.J."/>
        </authorList>
    </citation>
    <scope>NUCLEOTIDE SEQUENCE</scope>
    <source>
        <strain evidence="10">10192</strain>
    </source>
</reference>
<evidence type="ECO:0000256" key="3">
    <source>
        <dbReference type="ARBA" id="ARBA00004763"/>
    </source>
</evidence>
<sequence>MQDFLLREIITDNILPEIESVGFDSSYSNQVCDKFEYRNIKIYSLTIPQANILKQTALSVGADCATHRETITAKIEMTDCILGGSISQIKKIAEKLKFQPFGLKSLGEKIISFIGVEKKAETKIMGILNLTDNSFSDGGKYLDSEIACEHLLEMIAEGADIIDIGAESTKPYSKAVPEDIQLGRILPVLEFVKSNNIKTPLSIDTRSAVVAEECIKNGAAVINDVSGLTYDDKMAYIVAKYGVKVVIQHSKGTPDVMQNNPVYENLMDEIYRDLKQKTDYAISCGIQKDNIIIDPGIGFGKTREDNFEIIKRIQELYGIGCPVLLGVSRKSLLNMQDEDNFTKDIFTVALNTLALEKKVDIIRVHNVRLHRQLLDMLCKI</sequence>
<feature type="domain" description="Pterin-binding" evidence="9">
    <location>
        <begin position="122"/>
        <end position="375"/>
    </location>
</feature>
<keyword evidence="7" id="KW-0460">Magnesium</keyword>
<keyword evidence="5 10" id="KW-0808">Transferase</keyword>
<dbReference type="Pfam" id="PF00809">
    <property type="entry name" value="Pterin_bind"/>
    <property type="match status" value="1"/>
</dbReference>
<dbReference type="Proteomes" id="UP000823632">
    <property type="component" value="Unassembled WGS sequence"/>
</dbReference>
<dbReference type="GO" id="GO:0046656">
    <property type="term" value="P:folic acid biosynthetic process"/>
    <property type="evidence" value="ECO:0007669"/>
    <property type="project" value="UniProtKB-KW"/>
</dbReference>
<organism evidence="10 11">
    <name type="scientific">Candidatus Scatousia excrementipullorum</name>
    <dbReference type="NCBI Taxonomy" id="2840936"/>
    <lineage>
        <taxon>Bacteria</taxon>
        <taxon>Candidatus Scatousia</taxon>
    </lineage>
</organism>
<comment type="cofactor">
    <cofactor evidence="2">
        <name>Mg(2+)</name>
        <dbReference type="ChEBI" id="CHEBI:18420"/>
    </cofactor>
</comment>
<evidence type="ECO:0000313" key="10">
    <source>
        <dbReference type="EMBL" id="MBO8429993.1"/>
    </source>
</evidence>